<dbReference type="InterPro" id="IPR003339">
    <property type="entry name" value="ABC/ECF_trnsptr_transmembrane"/>
</dbReference>
<dbReference type="PANTHER" id="PTHR43723">
    <property type="entry name" value="COBALT TRANSPORT PROTEIN CBIQ"/>
    <property type="match status" value="1"/>
</dbReference>
<evidence type="ECO:0000256" key="1">
    <source>
        <dbReference type="ARBA" id="ARBA00004651"/>
    </source>
</evidence>
<evidence type="ECO:0000256" key="3">
    <source>
        <dbReference type="ARBA" id="ARBA00022692"/>
    </source>
</evidence>
<dbReference type="Pfam" id="PF02361">
    <property type="entry name" value="CbiQ"/>
    <property type="match status" value="1"/>
</dbReference>
<evidence type="ECO:0000313" key="7">
    <source>
        <dbReference type="EMBL" id="MRN55883.1"/>
    </source>
</evidence>
<feature type="transmembrane region" description="Helical" evidence="6">
    <location>
        <begin position="160"/>
        <end position="179"/>
    </location>
</feature>
<keyword evidence="3 6" id="KW-0812">Transmembrane</keyword>
<evidence type="ECO:0000256" key="5">
    <source>
        <dbReference type="ARBA" id="ARBA00023136"/>
    </source>
</evidence>
<keyword evidence="8" id="KW-1185">Reference proteome</keyword>
<comment type="caution">
    <text evidence="7">The sequence shown here is derived from an EMBL/GenBank/DDBJ whole genome shotgun (WGS) entry which is preliminary data.</text>
</comment>
<name>A0A7X2L436_9BACL</name>
<sequence>MIRRIDAISYTNAFRHLSPMWKSAFAAVMFILSYMLHPVLQLAISLWMILWCIGYARIPLRAYGLLLGSALLFYCISLPALLIEIGQQAAPEAVMSVHLPLSSLSLYITTAGILRGSLLLARVAACMTCFLFIIFTTPFAELLQVLRKLRMPQIVLELMLIMYRFLFLLGDTAHGMLLARRLRGGRRGFMARLKEFAGMAGGLLAKTIHRYHGLSQGLLTRGFTGEISLPPYVARPVPRRYIIEAYAGITALLLAQLWMMWSS</sequence>
<evidence type="ECO:0000256" key="6">
    <source>
        <dbReference type="SAM" id="Phobius"/>
    </source>
</evidence>
<reference evidence="7 8" key="1">
    <citation type="submission" date="2019-11" db="EMBL/GenBank/DDBJ databases">
        <title>Paenibacillus monticola sp. nov., a novel PGPR strain isolated from mountain sample in China.</title>
        <authorList>
            <person name="Zhao Q."/>
            <person name="Li H.-P."/>
            <person name="Zhang J.-L."/>
        </authorList>
    </citation>
    <scope>NUCLEOTIDE SEQUENCE [LARGE SCALE GENOMIC DNA]</scope>
    <source>
        <strain evidence="7 8">LC-T2</strain>
    </source>
</reference>
<dbReference type="NCBIfam" id="TIGR02454">
    <property type="entry name" value="ECF_T_CbiQ"/>
    <property type="match status" value="1"/>
</dbReference>
<dbReference type="GO" id="GO:0043190">
    <property type="term" value="C:ATP-binding cassette (ABC) transporter complex"/>
    <property type="evidence" value="ECO:0007669"/>
    <property type="project" value="InterPro"/>
</dbReference>
<keyword evidence="4 6" id="KW-1133">Transmembrane helix</keyword>
<evidence type="ECO:0000256" key="2">
    <source>
        <dbReference type="ARBA" id="ARBA00022475"/>
    </source>
</evidence>
<feature type="transmembrane region" description="Helical" evidence="6">
    <location>
        <begin position="62"/>
        <end position="83"/>
    </location>
</feature>
<gene>
    <name evidence="7" type="primary">cbiQ</name>
    <name evidence="7" type="ORF">GJB61_23195</name>
</gene>
<dbReference type="GO" id="GO:0006824">
    <property type="term" value="P:cobalt ion transport"/>
    <property type="evidence" value="ECO:0007669"/>
    <property type="project" value="InterPro"/>
</dbReference>
<dbReference type="AlphaFoldDB" id="A0A7X2L436"/>
<proteinExistence type="predicted"/>
<comment type="subcellular location">
    <subcellularLocation>
        <location evidence="1">Cell membrane</location>
        <topology evidence="1">Multi-pass membrane protein</topology>
    </subcellularLocation>
</comment>
<dbReference type="CDD" id="cd16914">
    <property type="entry name" value="EcfT"/>
    <property type="match status" value="1"/>
</dbReference>
<dbReference type="Proteomes" id="UP000463051">
    <property type="component" value="Unassembled WGS sequence"/>
</dbReference>
<feature type="transmembrane region" description="Helical" evidence="6">
    <location>
        <begin position="95"/>
        <end position="114"/>
    </location>
</feature>
<keyword evidence="2" id="KW-1003">Cell membrane</keyword>
<dbReference type="RefSeq" id="WP_154121389.1">
    <property type="nucleotide sequence ID" value="NZ_WJXB01000011.1"/>
</dbReference>
<evidence type="ECO:0000256" key="4">
    <source>
        <dbReference type="ARBA" id="ARBA00022989"/>
    </source>
</evidence>
<dbReference type="InterPro" id="IPR012809">
    <property type="entry name" value="ECF_CbiQ"/>
</dbReference>
<feature type="transmembrane region" description="Helical" evidence="6">
    <location>
        <begin position="119"/>
        <end position="140"/>
    </location>
</feature>
<dbReference type="PANTHER" id="PTHR43723:SF1">
    <property type="entry name" value="COBALT TRANSPORT PROTEIN CBIQ"/>
    <property type="match status" value="1"/>
</dbReference>
<dbReference type="EMBL" id="WJXB01000011">
    <property type="protein sequence ID" value="MRN55883.1"/>
    <property type="molecule type" value="Genomic_DNA"/>
</dbReference>
<evidence type="ECO:0000313" key="8">
    <source>
        <dbReference type="Proteomes" id="UP000463051"/>
    </source>
</evidence>
<feature type="transmembrane region" description="Helical" evidence="6">
    <location>
        <begin position="241"/>
        <end position="261"/>
    </location>
</feature>
<organism evidence="7 8">
    <name type="scientific">Paenibacillus monticola</name>
    <dbReference type="NCBI Taxonomy" id="2666075"/>
    <lineage>
        <taxon>Bacteria</taxon>
        <taxon>Bacillati</taxon>
        <taxon>Bacillota</taxon>
        <taxon>Bacilli</taxon>
        <taxon>Bacillales</taxon>
        <taxon>Paenibacillaceae</taxon>
        <taxon>Paenibacillus</taxon>
    </lineage>
</organism>
<feature type="transmembrane region" description="Helical" evidence="6">
    <location>
        <begin position="24"/>
        <end position="50"/>
    </location>
</feature>
<keyword evidence="5 6" id="KW-0472">Membrane</keyword>
<dbReference type="InterPro" id="IPR052770">
    <property type="entry name" value="Cobalt_transport_CbiQ"/>
</dbReference>
<accession>A0A7X2L436</accession>
<protein>
    <submittedName>
        <fullName evidence="7">Cobalt ECF transporter T component CbiQ</fullName>
    </submittedName>
</protein>